<dbReference type="InterPro" id="IPR036047">
    <property type="entry name" value="F-box-like_dom_sf"/>
</dbReference>
<dbReference type="InterPro" id="IPR001810">
    <property type="entry name" value="F-box_dom"/>
</dbReference>
<dbReference type="OrthoDB" id="550575at2759"/>
<proteinExistence type="predicted"/>
<dbReference type="PANTHER" id="PTHR13318">
    <property type="entry name" value="PARTNER OF PAIRED, ISOFORM B-RELATED"/>
    <property type="match status" value="1"/>
</dbReference>
<gene>
    <name evidence="3" type="ORF">GSCOC_T00028860001</name>
</gene>
<dbReference type="EMBL" id="HG739122">
    <property type="protein sequence ID" value="CDP09480.1"/>
    <property type="molecule type" value="Genomic_DNA"/>
</dbReference>
<dbReference type="OMA" id="VCKRWCK"/>
<feature type="region of interest" description="Disordered" evidence="1">
    <location>
        <begin position="18"/>
        <end position="77"/>
    </location>
</feature>
<organism evidence="3 4">
    <name type="scientific">Coffea canephora</name>
    <name type="common">Robusta coffee</name>
    <dbReference type="NCBI Taxonomy" id="49390"/>
    <lineage>
        <taxon>Eukaryota</taxon>
        <taxon>Viridiplantae</taxon>
        <taxon>Streptophyta</taxon>
        <taxon>Embryophyta</taxon>
        <taxon>Tracheophyta</taxon>
        <taxon>Spermatophyta</taxon>
        <taxon>Magnoliopsida</taxon>
        <taxon>eudicotyledons</taxon>
        <taxon>Gunneridae</taxon>
        <taxon>Pentapetalae</taxon>
        <taxon>asterids</taxon>
        <taxon>lamiids</taxon>
        <taxon>Gentianales</taxon>
        <taxon>Rubiaceae</taxon>
        <taxon>Ixoroideae</taxon>
        <taxon>Gardenieae complex</taxon>
        <taxon>Bertiereae - Coffeeae clade</taxon>
        <taxon>Coffeeae</taxon>
        <taxon>Coffea</taxon>
    </lineage>
</organism>
<keyword evidence="4" id="KW-1185">Reference proteome</keyword>
<dbReference type="SMART" id="SM00367">
    <property type="entry name" value="LRR_CC"/>
    <property type="match status" value="4"/>
</dbReference>
<protein>
    <recommendedName>
        <fullName evidence="2">F-box domain-containing protein</fullName>
    </recommendedName>
</protein>
<evidence type="ECO:0000313" key="4">
    <source>
        <dbReference type="Proteomes" id="UP000295252"/>
    </source>
</evidence>
<dbReference type="GO" id="GO:0019005">
    <property type="term" value="C:SCF ubiquitin ligase complex"/>
    <property type="evidence" value="ECO:0007669"/>
    <property type="project" value="TreeGrafter"/>
</dbReference>
<feature type="region of interest" description="Disordered" evidence="1">
    <location>
        <begin position="110"/>
        <end position="137"/>
    </location>
</feature>
<dbReference type="STRING" id="49390.A0A068ULQ0"/>
<accession>A0A068ULQ0</accession>
<dbReference type="SUPFAM" id="SSF52047">
    <property type="entry name" value="RNI-like"/>
    <property type="match status" value="2"/>
</dbReference>
<name>A0A068ULQ0_COFCA</name>
<dbReference type="InterPro" id="IPR032675">
    <property type="entry name" value="LRR_dom_sf"/>
</dbReference>
<feature type="compositionally biased region" description="Polar residues" evidence="1">
    <location>
        <begin position="126"/>
        <end position="137"/>
    </location>
</feature>
<evidence type="ECO:0000256" key="1">
    <source>
        <dbReference type="SAM" id="MobiDB-lite"/>
    </source>
</evidence>
<dbReference type="Gene3D" id="3.80.10.10">
    <property type="entry name" value="Ribonuclease Inhibitor"/>
    <property type="match status" value="2"/>
</dbReference>
<dbReference type="AlphaFoldDB" id="A0A068ULQ0"/>
<evidence type="ECO:0000313" key="3">
    <source>
        <dbReference type="EMBL" id="CDP09480.1"/>
    </source>
</evidence>
<dbReference type="InParanoid" id="A0A068ULQ0"/>
<dbReference type="GO" id="GO:0031146">
    <property type="term" value="P:SCF-dependent proteasomal ubiquitin-dependent protein catabolic process"/>
    <property type="evidence" value="ECO:0007669"/>
    <property type="project" value="TreeGrafter"/>
</dbReference>
<reference evidence="4" key="1">
    <citation type="journal article" date="2014" name="Science">
        <title>The coffee genome provides insight into the convergent evolution of caffeine biosynthesis.</title>
        <authorList>
            <person name="Denoeud F."/>
            <person name="Carretero-Paulet L."/>
            <person name="Dereeper A."/>
            <person name="Droc G."/>
            <person name="Guyot R."/>
            <person name="Pietrella M."/>
            <person name="Zheng C."/>
            <person name="Alberti A."/>
            <person name="Anthony F."/>
            <person name="Aprea G."/>
            <person name="Aury J.M."/>
            <person name="Bento P."/>
            <person name="Bernard M."/>
            <person name="Bocs S."/>
            <person name="Campa C."/>
            <person name="Cenci A."/>
            <person name="Combes M.C."/>
            <person name="Crouzillat D."/>
            <person name="Da Silva C."/>
            <person name="Daddiego L."/>
            <person name="De Bellis F."/>
            <person name="Dussert S."/>
            <person name="Garsmeur O."/>
            <person name="Gayraud T."/>
            <person name="Guignon V."/>
            <person name="Jahn K."/>
            <person name="Jamilloux V."/>
            <person name="Joet T."/>
            <person name="Labadie K."/>
            <person name="Lan T."/>
            <person name="Leclercq J."/>
            <person name="Lepelley M."/>
            <person name="Leroy T."/>
            <person name="Li L.T."/>
            <person name="Librado P."/>
            <person name="Lopez L."/>
            <person name="Munoz A."/>
            <person name="Noel B."/>
            <person name="Pallavicini A."/>
            <person name="Perrotta G."/>
            <person name="Poncet V."/>
            <person name="Pot D."/>
            <person name="Priyono X."/>
            <person name="Rigoreau M."/>
            <person name="Rouard M."/>
            <person name="Rozas J."/>
            <person name="Tranchant-Dubreuil C."/>
            <person name="VanBuren R."/>
            <person name="Zhang Q."/>
            <person name="Andrade A.C."/>
            <person name="Argout X."/>
            <person name="Bertrand B."/>
            <person name="de Kochko A."/>
            <person name="Graziosi G."/>
            <person name="Henry R.J."/>
            <person name="Jayarama X."/>
            <person name="Ming R."/>
            <person name="Nagai C."/>
            <person name="Rounsley S."/>
            <person name="Sankoff D."/>
            <person name="Giuliano G."/>
            <person name="Albert V.A."/>
            <person name="Wincker P."/>
            <person name="Lashermes P."/>
        </authorList>
    </citation>
    <scope>NUCLEOTIDE SEQUENCE [LARGE SCALE GENOMIC DNA]</scope>
    <source>
        <strain evidence="4">cv. DH200-94</strain>
    </source>
</reference>
<dbReference type="Pfam" id="PF12937">
    <property type="entry name" value="F-box-like"/>
    <property type="match status" value="1"/>
</dbReference>
<dbReference type="PANTHER" id="PTHR13318:SF74">
    <property type="entry name" value="OS02G0658500 PROTEIN"/>
    <property type="match status" value="1"/>
</dbReference>
<dbReference type="SUPFAM" id="SSF81383">
    <property type="entry name" value="F-box domain"/>
    <property type="match status" value="1"/>
</dbReference>
<feature type="domain" description="F-box" evidence="2">
    <location>
        <begin position="149"/>
        <end position="177"/>
    </location>
</feature>
<dbReference type="PhylomeDB" id="A0A068ULQ0"/>
<dbReference type="InterPro" id="IPR006553">
    <property type="entry name" value="Leu-rich_rpt_Cys-con_subtyp"/>
</dbReference>
<dbReference type="Gramene" id="CDP09480">
    <property type="protein sequence ID" value="CDP09480"/>
    <property type="gene ID" value="GSCOC_T00028860001"/>
</dbReference>
<sequence length="549" mass="60777">MLYQPGNSTGRLCAPQISSTFKLRPPPPPLPPGEKIYENPNPNPSFYTFIINNPLPEKMSSPERNRTTPLKKKNRHTHTASLPEFWFTKDPKSHPLKNAVLKMRLHALSNSASASETEPESESDSQARPPQRLSSAARSCPDFTARLSDELLMNIFSKLQNSQLVSNTLVCKRWCRLNGKLVRSVKILDWDFIESGRVIFRFPNLIDVDIVQACVKSCRNSGILLSNKLVSVHLDSARVSGRGFLKKGDFLDPQVIDRGVRALAEGCGNLRRVVLINVSEEGLNYVAEECETLQEMELHNCDDFALKGVSGCKNLQILRLIGCVDGFYESLISDIGLTILAQGCRRLVKLELVGCEGSYDGIKAIGQCCFMMEGGWLAALSYCGNLKTLKLQSFKSIDASPGPDEHLGSCPTLEELHLKKGQLRDKQGARALFLVCQAVRELVFEDCWGLDDSTFAATSICRSIRFLSLEGCSLLTTEGLESIILSWKHLTRLRVVSCNNIKDSDITPELATLFSVLKELKWRPDSRSLLASGLAGTGVGQNGGRSFRL</sequence>
<dbReference type="Proteomes" id="UP000295252">
    <property type="component" value="Chromosome IV"/>
</dbReference>
<evidence type="ECO:0000259" key="2">
    <source>
        <dbReference type="Pfam" id="PF12937"/>
    </source>
</evidence>